<feature type="region of interest" description="Disordered" evidence="1">
    <location>
        <begin position="96"/>
        <end position="125"/>
    </location>
</feature>
<dbReference type="Proteomes" id="UP000382577">
    <property type="component" value="Unassembled WGS sequence"/>
</dbReference>
<sequence length="252" mass="27472">MISCSAKHCQGSPSTSVCNRSEVRRGLRGKALAGRGGTVLVQAPRRQPYAGRRASTLSCGCPGSWRTDGRGAGGPPRRPSPRAPALCRCRHACPSARSPARFGRRGSSQPVSQPGGAPGYAFERPSHSDARLTSHHLDLNISARLRCRRRSFRWGNRNERRRGRCQLSCLSQPKPFVHDIGVHTALDLASKRRTAEKLDNLLNGGQYGQKGVPIRRYTDEFRVEAARPANSVGHNEAARHLGVPGAYWKLGA</sequence>
<reference evidence="2 3" key="1">
    <citation type="submission" date="2019-08" db="EMBL/GenBank/DDBJ databases">
        <authorList>
            <person name="Peeters C."/>
        </authorList>
    </citation>
    <scope>NUCLEOTIDE SEQUENCE [LARGE SCALE GENOMIC DNA]</scope>
    <source>
        <strain evidence="2 3">LMG 31113</strain>
    </source>
</reference>
<proteinExistence type="predicted"/>
<accession>A0A5E4W9H6</accession>
<organism evidence="2 3">
    <name type="scientific">Pandoraea fibrosis</name>
    <dbReference type="NCBI Taxonomy" id="1891094"/>
    <lineage>
        <taxon>Bacteria</taxon>
        <taxon>Pseudomonadati</taxon>
        <taxon>Pseudomonadota</taxon>
        <taxon>Betaproteobacteria</taxon>
        <taxon>Burkholderiales</taxon>
        <taxon>Burkholderiaceae</taxon>
        <taxon>Pandoraea</taxon>
    </lineage>
</organism>
<evidence type="ECO:0000313" key="2">
    <source>
        <dbReference type="EMBL" id="VVE21647.1"/>
    </source>
</evidence>
<gene>
    <name evidence="2" type="ORF">PFI31113_03141</name>
</gene>
<protein>
    <submittedName>
        <fullName evidence="2">Transposase</fullName>
    </submittedName>
</protein>
<evidence type="ECO:0000313" key="3">
    <source>
        <dbReference type="Proteomes" id="UP000382577"/>
    </source>
</evidence>
<name>A0A5E4W9H6_9BURK</name>
<dbReference type="AlphaFoldDB" id="A0A5E4W9H6"/>
<evidence type="ECO:0000256" key="1">
    <source>
        <dbReference type="SAM" id="MobiDB-lite"/>
    </source>
</evidence>
<dbReference type="EMBL" id="CABPRW010000007">
    <property type="protein sequence ID" value="VVE21647.1"/>
    <property type="molecule type" value="Genomic_DNA"/>
</dbReference>